<protein>
    <submittedName>
        <fullName evidence="1">Uncharacterized protein</fullName>
    </submittedName>
</protein>
<evidence type="ECO:0000313" key="2">
    <source>
        <dbReference type="Proteomes" id="UP000032408"/>
    </source>
</evidence>
<reference evidence="1 2" key="2">
    <citation type="journal article" date="2016" name="ISME J.">
        <title>Physiological and genomic characterization of two novel marine thaumarchaeal strains indicates niche differentiation.</title>
        <authorList>
            <person name="Bayer B."/>
            <person name="Vojvoda J."/>
            <person name="Offre P."/>
            <person name="Alves R.J."/>
            <person name="Elisabeth N.H."/>
            <person name="Garcia J.A."/>
            <person name="Volland J.M."/>
            <person name="Srivastava A."/>
            <person name="Schleper C."/>
            <person name="Herndl G.J."/>
        </authorList>
    </citation>
    <scope>NUCLEOTIDE SEQUENCE [LARGE SCALE GENOMIC DNA]</scope>
    <source>
        <strain evidence="1 2">NF5</strain>
    </source>
</reference>
<gene>
    <name evidence="1" type="ORF">NADRNF5_0410</name>
</gene>
<dbReference type="AlphaFoldDB" id="A0A0D5C060"/>
<dbReference type="Proteomes" id="UP000032408">
    <property type="component" value="Chromosome"/>
</dbReference>
<dbReference type="HOGENOM" id="CLU_3194334_0_0_2"/>
<accession>A0A0D5C060</accession>
<sequence>MIPVISNSPRCATLWATPVSEREEAYGYVPMILCESEPGNIILKR</sequence>
<reference evidence="2" key="1">
    <citation type="submission" date="2015-03" db="EMBL/GenBank/DDBJ databases">
        <title>Characterization of two novel Thaumarchaeota isolated from the Northern Adriatic Sea.</title>
        <authorList>
            <person name="Bayer B."/>
            <person name="Vojvoda J."/>
            <person name="Offre P."/>
            <person name="Srivastava A."/>
            <person name="Elisabeth N."/>
            <person name="Garcia J.A.L."/>
            <person name="Schleper C."/>
            <person name="Herndl G.J."/>
        </authorList>
    </citation>
    <scope>NUCLEOTIDE SEQUENCE [LARGE SCALE GENOMIC DNA]</scope>
    <source>
        <strain evidence="2">NF5</strain>
    </source>
</reference>
<dbReference type="KEGG" id="nin:NADRNF5_0410"/>
<dbReference type="EMBL" id="CP011070">
    <property type="protein sequence ID" value="AJW70106.1"/>
    <property type="molecule type" value="Genomic_DNA"/>
</dbReference>
<evidence type="ECO:0000313" key="1">
    <source>
        <dbReference type="EMBL" id="AJW70106.1"/>
    </source>
</evidence>
<dbReference type="STRING" id="1580092.NADRNF5_0410"/>
<name>A0A0D5C060_9ARCH</name>
<proteinExistence type="predicted"/>
<organism evidence="1 2">
    <name type="scientific">Nitrosopumilus adriaticus</name>
    <dbReference type="NCBI Taxonomy" id="1580092"/>
    <lineage>
        <taxon>Archaea</taxon>
        <taxon>Nitrososphaerota</taxon>
        <taxon>Nitrososphaeria</taxon>
        <taxon>Nitrosopumilales</taxon>
        <taxon>Nitrosopumilaceae</taxon>
        <taxon>Nitrosopumilus</taxon>
    </lineage>
</organism>
<keyword evidence="2" id="KW-1185">Reference proteome</keyword>